<evidence type="ECO:0000256" key="9">
    <source>
        <dbReference type="ARBA" id="ARBA00031293"/>
    </source>
</evidence>
<keyword evidence="4" id="KW-0813">Transport</keyword>
<feature type="transmembrane region" description="Helical" evidence="10">
    <location>
        <begin position="334"/>
        <end position="355"/>
    </location>
</feature>
<dbReference type="PANTHER" id="PTHR42865:SF5">
    <property type="entry name" value="L-CYSTINE TRANSPORTER TCYP"/>
    <property type="match status" value="1"/>
</dbReference>
<evidence type="ECO:0000256" key="7">
    <source>
        <dbReference type="ARBA" id="ARBA00022989"/>
    </source>
</evidence>
<reference evidence="11 12" key="1">
    <citation type="submission" date="2016-10" db="EMBL/GenBank/DDBJ databases">
        <authorList>
            <person name="de Groot N.N."/>
        </authorList>
    </citation>
    <scope>NUCLEOTIDE SEQUENCE [LARGE SCALE GENOMIC DNA]</scope>
    <source>
        <strain evidence="11 12">DSM 15695</strain>
    </source>
</reference>
<dbReference type="Pfam" id="PF00375">
    <property type="entry name" value="SDF"/>
    <property type="match status" value="1"/>
</dbReference>
<dbReference type="InterPro" id="IPR036458">
    <property type="entry name" value="Na:dicarbo_symporter_sf"/>
</dbReference>
<comment type="similarity">
    <text evidence="2">Belongs to the dicarboxylate/amino acid:cation symporter (DAACS) (TC 2.A.23) family.</text>
</comment>
<feature type="transmembrane region" description="Helical" evidence="10">
    <location>
        <begin position="259"/>
        <end position="281"/>
    </location>
</feature>
<evidence type="ECO:0000256" key="1">
    <source>
        <dbReference type="ARBA" id="ARBA00004141"/>
    </source>
</evidence>
<evidence type="ECO:0000256" key="2">
    <source>
        <dbReference type="ARBA" id="ARBA00006148"/>
    </source>
</evidence>
<dbReference type="STRING" id="89093.SAMN04488558_102137"/>
<proteinExistence type="inferred from homology"/>
<feature type="transmembrane region" description="Helical" evidence="10">
    <location>
        <begin position="102"/>
        <end position="128"/>
    </location>
</feature>
<dbReference type="GO" id="GO:0005886">
    <property type="term" value="C:plasma membrane"/>
    <property type="evidence" value="ECO:0007669"/>
    <property type="project" value="TreeGrafter"/>
</dbReference>
<dbReference type="SUPFAM" id="SSF118215">
    <property type="entry name" value="Proton glutamate symport protein"/>
    <property type="match status" value="1"/>
</dbReference>
<dbReference type="GO" id="GO:0015293">
    <property type="term" value="F:symporter activity"/>
    <property type="evidence" value="ECO:0007669"/>
    <property type="project" value="InterPro"/>
</dbReference>
<evidence type="ECO:0000256" key="10">
    <source>
        <dbReference type="SAM" id="Phobius"/>
    </source>
</evidence>
<evidence type="ECO:0000256" key="3">
    <source>
        <dbReference type="ARBA" id="ARBA00022031"/>
    </source>
</evidence>
<gene>
    <name evidence="11" type="ORF">SAMN04488558_102137</name>
</gene>
<dbReference type="PANTHER" id="PTHR42865">
    <property type="entry name" value="PROTON/GLUTAMATE-ASPARTATE SYMPORTER"/>
    <property type="match status" value="1"/>
</dbReference>
<dbReference type="InterPro" id="IPR001991">
    <property type="entry name" value="Na-dicarboxylate_symporter"/>
</dbReference>
<keyword evidence="7 10" id="KW-1133">Transmembrane helix</keyword>
<dbReference type="Gene3D" id="1.10.3860.10">
    <property type="entry name" value="Sodium:dicarboxylate symporter"/>
    <property type="match status" value="1"/>
</dbReference>
<feature type="transmembrane region" description="Helical" evidence="10">
    <location>
        <begin position="222"/>
        <end position="247"/>
    </location>
</feature>
<dbReference type="PRINTS" id="PR00173">
    <property type="entry name" value="EDTRNSPORT"/>
</dbReference>
<organism evidence="11 12">
    <name type="scientific">Ignavigranum ruoffiae</name>
    <dbReference type="NCBI Taxonomy" id="89093"/>
    <lineage>
        <taxon>Bacteria</taxon>
        <taxon>Bacillati</taxon>
        <taxon>Bacillota</taxon>
        <taxon>Bacilli</taxon>
        <taxon>Lactobacillales</taxon>
        <taxon>Aerococcaceae</taxon>
        <taxon>Ignavigranum</taxon>
    </lineage>
</organism>
<dbReference type="Proteomes" id="UP000198833">
    <property type="component" value="Unassembled WGS sequence"/>
</dbReference>
<keyword evidence="5 10" id="KW-0812">Transmembrane</keyword>
<name>A0A1H9B0P3_9LACT</name>
<comment type="subcellular location">
    <subcellularLocation>
        <location evidence="1">Membrane</location>
        <topology evidence="1">Multi-pass membrane protein</topology>
    </subcellularLocation>
</comment>
<evidence type="ECO:0000256" key="5">
    <source>
        <dbReference type="ARBA" id="ARBA00022692"/>
    </source>
</evidence>
<feature type="transmembrane region" description="Helical" evidence="10">
    <location>
        <begin position="367"/>
        <end position="386"/>
    </location>
</feature>
<feature type="transmembrane region" description="Helical" evidence="10">
    <location>
        <begin position="183"/>
        <end position="201"/>
    </location>
</feature>
<feature type="transmembrane region" description="Helical" evidence="10">
    <location>
        <begin position="392"/>
        <end position="412"/>
    </location>
</feature>
<evidence type="ECO:0000256" key="4">
    <source>
        <dbReference type="ARBA" id="ARBA00022448"/>
    </source>
</evidence>
<keyword evidence="8 10" id="KW-0472">Membrane</keyword>
<keyword evidence="12" id="KW-1185">Reference proteome</keyword>
<sequence>MAIILFLFVFLALLFLLFRMSRTHVAYAKRVFTGLGLGIVLGAIIQWLYGVESDTTNQIMDWISIVGSTYIKLLQMLVVPLIFVSLVKAFTQMEGHSHLGKISAHILTVLIGTVSVAATLGIASVLLFGLNGAEFSQGAQELARIESLQERSAMVADLSLPQQIIEFVPSNIFEDLAGSRPTSTIAVVIFSALVGIAYLGVARKYPEDARTFKGIIDALHRIVMRLVSLVLRMAPYGILSLMTMMVATSSLQALLNMGTVLLASYFAFAIMFIIHGLILAVNGLSPMTYFKKAWNVLSFAFTSRSSAAALPLNIATQEEAFGVDSTTANFSATLGMSIGQNGCAGIYPAMLVAIIAPTVGLDLSNPMTWLTIVATVAISSFGVAGVGGGATFAALIVFGTLGLPIEIIGLMVSIEPVIDMGRTALNVSDSIVAGLVTSKRLHSMNTQEFNDPEQQLTTEIG</sequence>
<evidence type="ECO:0000313" key="12">
    <source>
        <dbReference type="Proteomes" id="UP000198833"/>
    </source>
</evidence>
<evidence type="ECO:0000256" key="6">
    <source>
        <dbReference type="ARBA" id="ARBA00022970"/>
    </source>
</evidence>
<dbReference type="AlphaFoldDB" id="A0A1H9B0P3"/>
<dbReference type="OrthoDB" id="7778689at2"/>
<dbReference type="GO" id="GO:0015184">
    <property type="term" value="F:L-cystine transmembrane transporter activity"/>
    <property type="evidence" value="ECO:0007669"/>
    <property type="project" value="TreeGrafter"/>
</dbReference>
<dbReference type="EMBL" id="FOEN01000002">
    <property type="protein sequence ID" value="SEP82544.1"/>
    <property type="molecule type" value="Genomic_DNA"/>
</dbReference>
<dbReference type="RefSeq" id="WP_092570575.1">
    <property type="nucleotide sequence ID" value="NZ_FOEN01000002.1"/>
</dbReference>
<accession>A0A1H9B0P3</accession>
<keyword evidence="6" id="KW-0029">Amino-acid transport</keyword>
<evidence type="ECO:0000256" key="8">
    <source>
        <dbReference type="ARBA" id="ARBA00023136"/>
    </source>
</evidence>
<evidence type="ECO:0000313" key="11">
    <source>
        <dbReference type="EMBL" id="SEP82544.1"/>
    </source>
</evidence>
<feature type="transmembrane region" description="Helical" evidence="10">
    <location>
        <begin position="70"/>
        <end position="90"/>
    </location>
</feature>
<protein>
    <recommendedName>
        <fullName evidence="3">L-cystine uptake protein TcyP</fullName>
    </recommendedName>
    <alternativeName>
        <fullName evidence="9">Transporter of cystine TcyP</fullName>
    </alternativeName>
</protein>